<dbReference type="SUPFAM" id="SSF50249">
    <property type="entry name" value="Nucleic acid-binding proteins"/>
    <property type="match status" value="1"/>
</dbReference>
<dbReference type="InterPro" id="IPR006674">
    <property type="entry name" value="HD_domain"/>
</dbReference>
<dbReference type="Pfam" id="PF01966">
    <property type="entry name" value="HD"/>
    <property type="match status" value="1"/>
</dbReference>
<dbReference type="OrthoDB" id="9778453at2"/>
<reference evidence="6 7" key="1">
    <citation type="submission" date="2018-03" db="EMBL/GenBank/DDBJ databases">
        <title>Genomic Encyclopedia of Type Strains, Phase III (KMG-III): the genomes of soil and plant-associated and newly described type strains.</title>
        <authorList>
            <person name="Whitman W."/>
        </authorList>
    </citation>
    <scope>NUCLEOTIDE SEQUENCE [LARGE SCALE GENOMIC DNA]</scope>
    <source>
        <strain evidence="6 7">CGMCC 1.07653</strain>
    </source>
</reference>
<name>A0A2P8HG52_9BACI</name>
<sequence length="321" mass="36107">MEQGIRKKQVGDRVEQYALIRSSVRGIASNNKPFLTVMLSDKSGEIEAKLWGVTPEDEVQYQARTLVYVQGEVVDFKGRLQLKVRSIRPSNEHDHVQVADFVKSAPLTQEELLANIHAYIFAIENSKLQRITRHLVKKHQEAFLTSPAATKNHHEFLSGLAYHVNCMLDLGDALVKLYPHVNADLLYAGIILHDLGKVRELSGPIDTAYTLEGKLIGHISLMATEIDKAAEELGIEGEEPLMLQHLILSHHGKGEWGSPKAPQVKEAELLHYIDNVDARMEMLKEALGPVSPGQFSERVQAMEFRQFYKPSFIPEDNEDDS</sequence>
<gene>
    <name evidence="6" type="ORF">B0H94_107169</name>
</gene>
<dbReference type="Gene3D" id="1.10.3210.10">
    <property type="entry name" value="Hypothetical protein af1432"/>
    <property type="match status" value="1"/>
</dbReference>
<dbReference type="InterPro" id="IPR050798">
    <property type="entry name" value="YhaM_exoribonuc/phosphodiest"/>
</dbReference>
<dbReference type="InterPro" id="IPR003607">
    <property type="entry name" value="HD/PDEase_dom"/>
</dbReference>
<dbReference type="Gene3D" id="2.40.50.140">
    <property type="entry name" value="Nucleic acid-binding proteins"/>
    <property type="match status" value="1"/>
</dbReference>
<dbReference type="GO" id="GO:0031125">
    <property type="term" value="P:rRNA 3'-end processing"/>
    <property type="evidence" value="ECO:0007669"/>
    <property type="project" value="TreeGrafter"/>
</dbReference>
<accession>A0A2P8HG52</accession>
<dbReference type="CDD" id="cd00077">
    <property type="entry name" value="HDc"/>
    <property type="match status" value="1"/>
</dbReference>
<evidence type="ECO:0000259" key="5">
    <source>
        <dbReference type="Pfam" id="PF01966"/>
    </source>
</evidence>
<comment type="caution">
    <text evidence="6">The sequence shown here is derived from an EMBL/GenBank/DDBJ whole genome shotgun (WGS) entry which is preliminary data.</text>
</comment>
<evidence type="ECO:0000259" key="4">
    <source>
        <dbReference type="Pfam" id="PF01336"/>
    </source>
</evidence>
<evidence type="ECO:0000313" key="6">
    <source>
        <dbReference type="EMBL" id="PSL45164.1"/>
    </source>
</evidence>
<dbReference type="InterPro" id="IPR012340">
    <property type="entry name" value="NA-bd_OB-fold"/>
</dbReference>
<dbReference type="RefSeq" id="WP_106588811.1">
    <property type="nucleotide sequence ID" value="NZ_PYAV01000007.1"/>
</dbReference>
<dbReference type="PANTHER" id="PTHR37294">
    <property type="entry name" value="3'-5' EXORIBONUCLEASE YHAM"/>
    <property type="match status" value="1"/>
</dbReference>
<dbReference type="AlphaFoldDB" id="A0A2P8HG52"/>
<dbReference type="EMBL" id="PYAV01000007">
    <property type="protein sequence ID" value="PSL45164.1"/>
    <property type="molecule type" value="Genomic_DNA"/>
</dbReference>
<evidence type="ECO:0000256" key="2">
    <source>
        <dbReference type="ARBA" id="ARBA00022801"/>
    </source>
</evidence>
<feature type="domain" description="OB" evidence="4">
    <location>
        <begin position="25"/>
        <end position="89"/>
    </location>
</feature>
<proteinExistence type="predicted"/>
<protein>
    <submittedName>
        <fullName evidence="6">3'-5' exoribonuclease</fullName>
    </submittedName>
</protein>
<dbReference type="NCBIfam" id="NF010007">
    <property type="entry name" value="PRK13480.1"/>
    <property type="match status" value="1"/>
</dbReference>
<evidence type="ECO:0000313" key="7">
    <source>
        <dbReference type="Proteomes" id="UP000242310"/>
    </source>
</evidence>
<dbReference type="CDD" id="cd04492">
    <property type="entry name" value="YhaM_OBF_like"/>
    <property type="match status" value="1"/>
</dbReference>
<dbReference type="SUPFAM" id="SSF109604">
    <property type="entry name" value="HD-domain/PDEase-like"/>
    <property type="match status" value="1"/>
</dbReference>
<keyword evidence="2" id="KW-0378">Hydrolase</keyword>
<keyword evidence="7" id="KW-1185">Reference proteome</keyword>
<feature type="domain" description="HD" evidence="5">
    <location>
        <begin position="178"/>
        <end position="278"/>
    </location>
</feature>
<dbReference type="InterPro" id="IPR004365">
    <property type="entry name" value="NA-bd_OB_tRNA"/>
</dbReference>
<dbReference type="FunFam" id="1.10.3210.10:FF:000008">
    <property type="entry name" value="3'-5' exoribonuclease YhaM"/>
    <property type="match status" value="1"/>
</dbReference>
<dbReference type="PANTHER" id="PTHR37294:SF1">
    <property type="entry name" value="3'-5' EXORIBONUCLEASE YHAM"/>
    <property type="match status" value="1"/>
</dbReference>
<keyword evidence="3" id="KW-0269">Exonuclease</keyword>
<dbReference type="Proteomes" id="UP000242310">
    <property type="component" value="Unassembled WGS sequence"/>
</dbReference>
<evidence type="ECO:0000256" key="1">
    <source>
        <dbReference type="ARBA" id="ARBA00022722"/>
    </source>
</evidence>
<dbReference type="GO" id="GO:0003676">
    <property type="term" value="F:nucleic acid binding"/>
    <property type="evidence" value="ECO:0007669"/>
    <property type="project" value="InterPro"/>
</dbReference>
<evidence type="ECO:0000256" key="3">
    <source>
        <dbReference type="ARBA" id="ARBA00022839"/>
    </source>
</evidence>
<organism evidence="6 7">
    <name type="scientific">Salsuginibacillus halophilus</name>
    <dbReference type="NCBI Taxonomy" id="517424"/>
    <lineage>
        <taxon>Bacteria</taxon>
        <taxon>Bacillati</taxon>
        <taxon>Bacillota</taxon>
        <taxon>Bacilli</taxon>
        <taxon>Bacillales</taxon>
        <taxon>Bacillaceae</taxon>
        <taxon>Salsuginibacillus</taxon>
    </lineage>
</organism>
<keyword evidence="1" id="KW-0540">Nuclease</keyword>
<dbReference type="Pfam" id="PF01336">
    <property type="entry name" value="tRNA_anti-codon"/>
    <property type="match status" value="1"/>
</dbReference>
<dbReference type="GO" id="GO:0004527">
    <property type="term" value="F:exonuclease activity"/>
    <property type="evidence" value="ECO:0007669"/>
    <property type="project" value="UniProtKB-KW"/>
</dbReference>